<evidence type="ECO:0000313" key="2">
    <source>
        <dbReference type="Proteomes" id="UP000646749"/>
    </source>
</evidence>
<dbReference type="RefSeq" id="WP_203868054.1">
    <property type="nucleotide sequence ID" value="NZ_BONW01000021.1"/>
</dbReference>
<organism evidence="1 2">
    <name type="scientific">Plantactinospora endophytica</name>
    <dbReference type="NCBI Taxonomy" id="673535"/>
    <lineage>
        <taxon>Bacteria</taxon>
        <taxon>Bacillati</taxon>
        <taxon>Actinomycetota</taxon>
        <taxon>Actinomycetes</taxon>
        <taxon>Micromonosporales</taxon>
        <taxon>Micromonosporaceae</taxon>
        <taxon>Plantactinospora</taxon>
    </lineage>
</organism>
<sequence>MQPQPDAGQVKMARETLVKDAAKWAEAASVMEAAATRASSLMLTGFHIGYLPNQQGVGAKYAELQEFVVNLLADGARTMRDMEQTLRTVLDNYDRSDQGAVVRIEQTWSPT</sequence>
<dbReference type="EMBL" id="BONW01000021">
    <property type="protein sequence ID" value="GIG89598.1"/>
    <property type="molecule type" value="Genomic_DNA"/>
</dbReference>
<evidence type="ECO:0000313" key="1">
    <source>
        <dbReference type="EMBL" id="GIG89598.1"/>
    </source>
</evidence>
<evidence type="ECO:0008006" key="3">
    <source>
        <dbReference type="Google" id="ProtNLM"/>
    </source>
</evidence>
<gene>
    <name evidence="1" type="ORF">Pen02_45340</name>
</gene>
<protein>
    <recommendedName>
        <fullName evidence="3">Excreted virulence factor EspC (Type VII ESX diderm)</fullName>
    </recommendedName>
</protein>
<keyword evidence="2" id="KW-1185">Reference proteome</keyword>
<name>A0ABQ4E4I4_9ACTN</name>
<comment type="caution">
    <text evidence="1">The sequence shown here is derived from an EMBL/GenBank/DDBJ whole genome shotgun (WGS) entry which is preliminary data.</text>
</comment>
<accession>A0ABQ4E4I4</accession>
<dbReference type="Proteomes" id="UP000646749">
    <property type="component" value="Unassembled WGS sequence"/>
</dbReference>
<proteinExistence type="predicted"/>
<reference evidence="1 2" key="1">
    <citation type="submission" date="2021-01" db="EMBL/GenBank/DDBJ databases">
        <title>Whole genome shotgun sequence of Plantactinospora endophytica NBRC 110450.</title>
        <authorList>
            <person name="Komaki H."/>
            <person name="Tamura T."/>
        </authorList>
    </citation>
    <scope>NUCLEOTIDE SEQUENCE [LARGE SCALE GENOMIC DNA]</scope>
    <source>
        <strain evidence="1 2">NBRC 110450</strain>
    </source>
</reference>